<keyword evidence="6" id="KW-1015">Disulfide bond</keyword>
<protein>
    <submittedName>
        <fullName evidence="10">TSA: Tityus bahiensis Tbah00292 mRNA sequence</fullName>
    </submittedName>
</protein>
<dbReference type="EMBL" id="GBXR01000010">
    <property type="protein sequence ID" value="JAG85216.1"/>
    <property type="molecule type" value="mRNA"/>
</dbReference>
<keyword evidence="4" id="KW-0632">Potassium channel impairing toxin</keyword>
<reference evidence="10" key="1">
    <citation type="journal article" date="2015" name="Toxicon">
        <title>The transcriptome recipe for the venom cocktail of Tityus bahiensis scorpion.</title>
        <authorList>
            <person name="de Oliveira U.C."/>
            <person name="Candido D.M."/>
            <person name="Coronado Dorce V.A."/>
            <person name="Junqueira-de-Azevedo Ide L."/>
        </authorList>
    </citation>
    <scope>NUCLEOTIDE SEQUENCE</scope>
</reference>
<dbReference type="SMR" id="A0A0C9RFQ9"/>
<evidence type="ECO:0000313" key="10">
    <source>
        <dbReference type="EMBL" id="JAG85216.1"/>
    </source>
</evidence>
<evidence type="ECO:0000259" key="9">
    <source>
        <dbReference type="PROSITE" id="PS51862"/>
    </source>
</evidence>
<sequence>MERKLALLLFLGMVTLASCGLREKHVQKLVALIPNDQLRSILKAVVHKVAKTQFGCPAYEGYCNNHCQDIERKDGECHGFKCKCAKD</sequence>
<proteinExistence type="evidence at transcript level"/>
<accession>A0A0C9RFQ9</accession>
<organism evidence="10">
    <name type="scientific">Tityus bahiensis</name>
    <name type="common">Brazilian scorpion</name>
    <dbReference type="NCBI Taxonomy" id="50343"/>
    <lineage>
        <taxon>Eukaryota</taxon>
        <taxon>Metazoa</taxon>
        <taxon>Ecdysozoa</taxon>
        <taxon>Arthropoda</taxon>
        <taxon>Chelicerata</taxon>
        <taxon>Arachnida</taxon>
        <taxon>Scorpiones</taxon>
        <taxon>Buthida</taxon>
        <taxon>Buthoidea</taxon>
        <taxon>Buthidae</taxon>
        <taxon>Tityus</taxon>
    </lineage>
</organism>
<keyword evidence="8" id="KW-0732">Signal</keyword>
<evidence type="ECO:0000256" key="8">
    <source>
        <dbReference type="SAM" id="SignalP"/>
    </source>
</evidence>
<evidence type="ECO:0000256" key="2">
    <source>
        <dbReference type="ARBA" id="ARBA00022525"/>
    </source>
</evidence>
<evidence type="ECO:0000256" key="1">
    <source>
        <dbReference type="ARBA" id="ARBA00004613"/>
    </source>
</evidence>
<evidence type="ECO:0000256" key="4">
    <source>
        <dbReference type="ARBA" id="ARBA00022773"/>
    </source>
</evidence>
<dbReference type="PROSITE" id="PS51257">
    <property type="entry name" value="PROKAR_LIPOPROTEIN"/>
    <property type="match status" value="1"/>
</dbReference>
<feature type="domain" description="BetaSPN-type CS-alpha/beta" evidence="9">
    <location>
        <begin position="53"/>
        <end position="87"/>
    </location>
</feature>
<evidence type="ECO:0000256" key="6">
    <source>
        <dbReference type="ARBA" id="ARBA00023157"/>
    </source>
</evidence>
<feature type="signal peptide" evidence="8">
    <location>
        <begin position="1"/>
        <end position="19"/>
    </location>
</feature>
<keyword evidence="3 7" id="KW-0800">Toxin</keyword>
<dbReference type="GO" id="GO:0015459">
    <property type="term" value="F:potassium channel regulator activity"/>
    <property type="evidence" value="ECO:0007669"/>
    <property type="project" value="UniProtKB-KW"/>
</dbReference>
<evidence type="ECO:0000256" key="5">
    <source>
        <dbReference type="ARBA" id="ARBA00022872"/>
    </source>
</evidence>
<dbReference type="AlphaFoldDB" id="A0A0C9RFQ9"/>
<feature type="chain" id="PRO_5002202069" evidence="8">
    <location>
        <begin position="20"/>
        <end position="87"/>
    </location>
</feature>
<evidence type="ECO:0000256" key="7">
    <source>
        <dbReference type="PROSITE-ProRule" id="PRU01209"/>
    </source>
</evidence>
<dbReference type="PROSITE" id="PS51862">
    <property type="entry name" value="BSPN_CSAB"/>
    <property type="match status" value="1"/>
</dbReference>
<dbReference type="Pfam" id="PF14866">
    <property type="entry name" value="Scorpion_toxin_alpha-beta"/>
    <property type="match status" value="1"/>
</dbReference>
<keyword evidence="5" id="KW-0872">Ion channel impairing toxin</keyword>
<dbReference type="InterPro" id="IPR029237">
    <property type="entry name" value="Long_scorpion_toxin_alpha/beta"/>
</dbReference>
<reference evidence="10" key="2">
    <citation type="submission" date="2015-01" db="EMBL/GenBank/DDBJ databases">
        <authorList>
            <person name="Oliveira U.C."/>
            <person name="Junqueira-Azevedo I.L.M."/>
        </authorList>
    </citation>
    <scope>NUCLEOTIDE SEQUENCE</scope>
</reference>
<name>A0A0C9RFQ9_TITBA</name>
<keyword evidence="2" id="KW-0964">Secreted</keyword>
<comment type="subcellular location">
    <subcellularLocation>
        <location evidence="1">Secreted</location>
    </subcellularLocation>
</comment>
<comment type="caution">
    <text evidence="7">Lacks conserved residue(s) required for the propagation of feature annotation.</text>
</comment>
<dbReference type="GO" id="GO:0005576">
    <property type="term" value="C:extracellular region"/>
    <property type="evidence" value="ECO:0007669"/>
    <property type="project" value="UniProtKB-SubCell"/>
</dbReference>
<evidence type="ECO:0000256" key="3">
    <source>
        <dbReference type="ARBA" id="ARBA00022656"/>
    </source>
</evidence>
<dbReference type="GO" id="GO:0090729">
    <property type="term" value="F:toxin activity"/>
    <property type="evidence" value="ECO:0007669"/>
    <property type="project" value="UniProtKB-UniRule"/>
</dbReference>